<sequence length="108" mass="10938">MNLHGLFAAVYLAFAALGAEHAAAADFTGVSLAELVGHLAVLRGIYLGVFLLEFHGGLATGDGAVAALGHDEFGTALAAYVAFAGLISQLLSSIDGVVFQTSLGSFQL</sequence>
<evidence type="ECO:0000313" key="2">
    <source>
        <dbReference type="EMBL" id="SVB45658.1"/>
    </source>
</evidence>
<accession>A0A382E4R0</accession>
<dbReference type="AlphaFoldDB" id="A0A382E4R0"/>
<keyword evidence="1" id="KW-1133">Transmembrane helix</keyword>
<evidence type="ECO:0000256" key="1">
    <source>
        <dbReference type="SAM" id="Phobius"/>
    </source>
</evidence>
<keyword evidence="1" id="KW-0472">Membrane</keyword>
<feature type="transmembrane region" description="Helical" evidence="1">
    <location>
        <begin position="35"/>
        <end position="52"/>
    </location>
</feature>
<gene>
    <name evidence="2" type="ORF">METZ01_LOCUS198512</name>
</gene>
<name>A0A382E4R0_9ZZZZ</name>
<reference evidence="2" key="1">
    <citation type="submission" date="2018-05" db="EMBL/GenBank/DDBJ databases">
        <authorList>
            <person name="Lanie J.A."/>
            <person name="Ng W.-L."/>
            <person name="Kazmierczak K.M."/>
            <person name="Andrzejewski T.M."/>
            <person name="Davidsen T.M."/>
            <person name="Wayne K.J."/>
            <person name="Tettelin H."/>
            <person name="Glass J.I."/>
            <person name="Rusch D."/>
            <person name="Podicherti R."/>
            <person name="Tsui H.-C.T."/>
            <person name="Winkler M.E."/>
        </authorList>
    </citation>
    <scope>NUCLEOTIDE SEQUENCE</scope>
</reference>
<protein>
    <submittedName>
        <fullName evidence="2">Uncharacterized protein</fullName>
    </submittedName>
</protein>
<organism evidence="2">
    <name type="scientific">marine metagenome</name>
    <dbReference type="NCBI Taxonomy" id="408172"/>
    <lineage>
        <taxon>unclassified sequences</taxon>
        <taxon>metagenomes</taxon>
        <taxon>ecological metagenomes</taxon>
    </lineage>
</organism>
<dbReference type="EMBL" id="UINC01042687">
    <property type="protein sequence ID" value="SVB45658.1"/>
    <property type="molecule type" value="Genomic_DNA"/>
</dbReference>
<proteinExistence type="predicted"/>
<keyword evidence="1" id="KW-0812">Transmembrane</keyword>